<organism evidence="12 13">
    <name type="scientific">Streptomyces dioscori</name>
    <dbReference type="NCBI Taxonomy" id="2109333"/>
    <lineage>
        <taxon>Bacteria</taxon>
        <taxon>Bacillati</taxon>
        <taxon>Actinomycetota</taxon>
        <taxon>Actinomycetes</taxon>
        <taxon>Kitasatosporales</taxon>
        <taxon>Streptomycetaceae</taxon>
        <taxon>Streptomyces</taxon>
        <taxon>Streptomyces aurantiacus group</taxon>
    </lineage>
</organism>
<dbReference type="Proteomes" id="UP000240429">
    <property type="component" value="Unassembled WGS sequence"/>
</dbReference>
<dbReference type="SUPFAM" id="SSF49785">
    <property type="entry name" value="Galactose-binding domain-like"/>
    <property type="match status" value="1"/>
</dbReference>
<dbReference type="EMBL" id="PYBJ01000008">
    <property type="protein sequence ID" value="PSM42719.1"/>
    <property type="molecule type" value="Genomic_DNA"/>
</dbReference>
<sequence length="788" mass="82968">MTDNLRTTGTATPSPGPVPSRRRTLARSRTTAIAVVALGALLGSALPAWSAEPRADRATRTDKAPPQIEAEPRPGARTVGLSPAQREKLLAAAADSRTATARSLKLGGREKLIPKDVVKDADGTVHTRYERTFAGLPVLGGDLVVHERGGTRSVSRSSPATISVPTTKASVPAAKARRSALAAAESQKTDEATAEGAPRLVVWAGEDKAEPVLAWESVVDGVQQDGTPSSLRVVTDAGSGARLGSFEQIHAGEGVSQYSGTVQVGSVRDGDLYRLTDPQRGGHTTYDISAGGNGSPLTDDNDVWGDGTPADRQTAAVDAAYGAQKTWDFYHDRFGRNGIADDGVGARSRVHYGKGYANAFWDDLCFCMTYGDGLDDARPLTELDIAAHEMTHGVTSATADLVYSGESGGLNEATSDIMGTAVEFFADSAEDVPDYRIGELADVRGTGKPLRYMDQPSKDASAKGTSQDHWTAQTRKLDPHFSSGVGNHFFYLLAEGSGEKTVEGVAYDSPTYDGLPVAGLGLHNATNVWYRALTRYMTSTTDYAGARTATLQAAADLFGTTSDAYEAVGNAWAAVNVGPRYVNHIAAATPSARDSAVGQPVSRAFGATSTRPGALTYSATGLPDGLSVDPVTGLVSGTPTAAGSFPAAVSIRNSAAETRTLSFTWKVLASGGDHFVNPDRFDIPNWRTIESPIVVTGREGNASSDLKVTVDLVHDFIGGQVIHLVGEDGTVLLVKDFVWDTGSELHATFTVDASALPADGTWRLRVTDNTPGIFTVDPGYLDTWSLTF</sequence>
<dbReference type="GO" id="GO:0004252">
    <property type="term" value="F:serine-type endopeptidase activity"/>
    <property type="evidence" value="ECO:0007669"/>
    <property type="project" value="InterPro"/>
</dbReference>
<dbReference type="InterPro" id="IPR015919">
    <property type="entry name" value="Cadherin-like_sf"/>
</dbReference>
<feature type="region of interest" description="Disordered" evidence="9">
    <location>
        <begin position="1"/>
        <end position="26"/>
    </location>
</feature>
<dbReference type="Pfam" id="PF02868">
    <property type="entry name" value="Peptidase_M4_C"/>
    <property type="match status" value="1"/>
</dbReference>
<dbReference type="Pfam" id="PF05345">
    <property type="entry name" value="He_PIG"/>
    <property type="match status" value="1"/>
</dbReference>
<feature type="domain" description="P/Homo B" evidence="11">
    <location>
        <begin position="654"/>
        <end position="788"/>
    </location>
</feature>
<dbReference type="GO" id="GO:0016020">
    <property type="term" value="C:membrane"/>
    <property type="evidence" value="ECO:0007669"/>
    <property type="project" value="InterPro"/>
</dbReference>
<dbReference type="InterPro" id="IPR001570">
    <property type="entry name" value="Peptidase_M4_C_domain"/>
</dbReference>
<proteinExistence type="inferred from homology"/>
<dbReference type="GO" id="GO:0006508">
    <property type="term" value="P:proteolysis"/>
    <property type="evidence" value="ECO:0007669"/>
    <property type="project" value="UniProtKB-KW"/>
</dbReference>
<name>A0A2P8Q913_9ACTN</name>
<keyword evidence="6" id="KW-0862">Zinc</keyword>
<dbReference type="InterPro" id="IPR011096">
    <property type="entry name" value="FTP_domain"/>
</dbReference>
<keyword evidence="4" id="KW-0732">Signal</keyword>
<dbReference type="CDD" id="cd09597">
    <property type="entry name" value="M4_TLP"/>
    <property type="match status" value="1"/>
</dbReference>
<dbReference type="PANTHER" id="PTHR33794">
    <property type="entry name" value="BACILLOLYSIN"/>
    <property type="match status" value="1"/>
</dbReference>
<comment type="caution">
    <text evidence="12">The sequence shown here is derived from an EMBL/GenBank/DDBJ whole genome shotgun (WGS) entry which is preliminary data.</text>
</comment>
<keyword evidence="13" id="KW-1185">Reference proteome</keyword>
<evidence type="ECO:0000259" key="11">
    <source>
        <dbReference type="PROSITE" id="PS51829"/>
    </source>
</evidence>
<dbReference type="GO" id="GO:0004222">
    <property type="term" value="F:metalloendopeptidase activity"/>
    <property type="evidence" value="ECO:0007669"/>
    <property type="project" value="InterPro"/>
</dbReference>
<gene>
    <name evidence="12" type="ORF">C6Y14_16225</name>
</gene>
<evidence type="ECO:0000256" key="4">
    <source>
        <dbReference type="ARBA" id="ARBA00022729"/>
    </source>
</evidence>
<feature type="compositionally biased region" description="Polar residues" evidence="9">
    <location>
        <begin position="152"/>
        <end position="169"/>
    </location>
</feature>
<dbReference type="Gene3D" id="2.60.120.260">
    <property type="entry name" value="Galactose-binding domain-like"/>
    <property type="match status" value="1"/>
</dbReference>
<keyword evidence="10" id="KW-0472">Membrane</keyword>
<keyword evidence="10" id="KW-0812">Transmembrane</keyword>
<keyword evidence="10" id="KW-1133">Transmembrane helix</keyword>
<dbReference type="Pfam" id="PF01483">
    <property type="entry name" value="P_proprotein"/>
    <property type="match status" value="1"/>
</dbReference>
<evidence type="ECO:0000256" key="5">
    <source>
        <dbReference type="ARBA" id="ARBA00022801"/>
    </source>
</evidence>
<evidence type="ECO:0000313" key="12">
    <source>
        <dbReference type="EMBL" id="PSM42719.1"/>
    </source>
</evidence>
<evidence type="ECO:0000256" key="1">
    <source>
        <dbReference type="ARBA" id="ARBA00009388"/>
    </source>
</evidence>
<feature type="compositionally biased region" description="Basic and acidic residues" evidence="9">
    <location>
        <begin position="53"/>
        <end position="63"/>
    </location>
</feature>
<dbReference type="Gene3D" id="3.10.170.10">
    <property type="match status" value="1"/>
</dbReference>
<dbReference type="Gene3D" id="3.10.450.490">
    <property type="match status" value="1"/>
</dbReference>
<dbReference type="GO" id="GO:0005975">
    <property type="term" value="P:carbohydrate metabolic process"/>
    <property type="evidence" value="ECO:0007669"/>
    <property type="project" value="UniProtKB-ARBA"/>
</dbReference>
<dbReference type="PRINTS" id="PR00730">
    <property type="entry name" value="THERMOLYSIN"/>
</dbReference>
<dbReference type="InterPro" id="IPR013856">
    <property type="entry name" value="Peptidase_M4_domain"/>
</dbReference>
<evidence type="ECO:0000256" key="7">
    <source>
        <dbReference type="ARBA" id="ARBA00023049"/>
    </source>
</evidence>
<dbReference type="Pfam" id="PF07504">
    <property type="entry name" value="FTP"/>
    <property type="match status" value="1"/>
</dbReference>
<evidence type="ECO:0000313" key="13">
    <source>
        <dbReference type="Proteomes" id="UP000240429"/>
    </source>
</evidence>
<evidence type="ECO:0000256" key="2">
    <source>
        <dbReference type="ARBA" id="ARBA00022670"/>
    </source>
</evidence>
<feature type="active site" description="Proton donor" evidence="8">
    <location>
        <position position="480"/>
    </location>
</feature>
<dbReference type="GO" id="GO:0005509">
    <property type="term" value="F:calcium ion binding"/>
    <property type="evidence" value="ECO:0007669"/>
    <property type="project" value="InterPro"/>
</dbReference>
<feature type="transmembrane region" description="Helical" evidence="10">
    <location>
        <begin position="30"/>
        <end position="49"/>
    </location>
</feature>
<dbReference type="AlphaFoldDB" id="A0A2P8Q913"/>
<evidence type="ECO:0000256" key="10">
    <source>
        <dbReference type="SAM" id="Phobius"/>
    </source>
</evidence>
<dbReference type="Gene3D" id="2.60.40.10">
    <property type="entry name" value="Immunoglobulins"/>
    <property type="match status" value="1"/>
</dbReference>
<dbReference type="InterPro" id="IPR013783">
    <property type="entry name" value="Ig-like_fold"/>
</dbReference>
<dbReference type="InterPro" id="IPR027268">
    <property type="entry name" value="Peptidase_M4/M1_CTD_sf"/>
</dbReference>
<accession>A0A2P8Q913</accession>
<feature type="region of interest" description="Disordered" evidence="9">
    <location>
        <begin position="150"/>
        <end position="173"/>
    </location>
</feature>
<dbReference type="InterPro" id="IPR008979">
    <property type="entry name" value="Galactose-bd-like_sf"/>
</dbReference>
<keyword evidence="3" id="KW-0479">Metal-binding</keyword>
<dbReference type="PROSITE" id="PS51829">
    <property type="entry name" value="P_HOMO_B"/>
    <property type="match status" value="1"/>
</dbReference>
<protein>
    <submittedName>
        <fullName evidence="12">Peptidase M4</fullName>
    </submittedName>
</protein>
<dbReference type="InterPro" id="IPR002884">
    <property type="entry name" value="P_dom"/>
</dbReference>
<evidence type="ECO:0000256" key="9">
    <source>
        <dbReference type="SAM" id="MobiDB-lite"/>
    </source>
</evidence>
<dbReference type="PANTHER" id="PTHR33794:SF1">
    <property type="entry name" value="BACILLOLYSIN"/>
    <property type="match status" value="1"/>
</dbReference>
<reference evidence="12 13" key="1">
    <citation type="submission" date="2018-03" db="EMBL/GenBank/DDBJ databases">
        <title>Streptomyces dioscori sp. nov., a novel endophytic actinobacterium isolated from bulbil of Dioscorea bulbifera L.</title>
        <authorList>
            <person name="Zhikuan W."/>
        </authorList>
    </citation>
    <scope>NUCLEOTIDE SEQUENCE [LARGE SCALE GENOMIC DNA]</scope>
    <source>
        <strain evidence="12 13">A217</strain>
    </source>
</reference>
<feature type="compositionally biased region" description="Polar residues" evidence="9">
    <location>
        <begin position="1"/>
        <end position="13"/>
    </location>
</feature>
<feature type="active site" evidence="8">
    <location>
        <position position="389"/>
    </location>
</feature>
<evidence type="ECO:0000256" key="6">
    <source>
        <dbReference type="ARBA" id="ARBA00022833"/>
    </source>
</evidence>
<dbReference type="InterPro" id="IPR050728">
    <property type="entry name" value="Zinc_Metalloprotease_M4"/>
</dbReference>
<dbReference type="SUPFAM" id="SSF55486">
    <property type="entry name" value="Metalloproteases ('zincins'), catalytic domain"/>
    <property type="match status" value="1"/>
</dbReference>
<comment type="similarity">
    <text evidence="1">Belongs to the peptidase M4 family.</text>
</comment>
<dbReference type="SUPFAM" id="SSF49313">
    <property type="entry name" value="Cadherin-like"/>
    <property type="match status" value="1"/>
</dbReference>
<keyword evidence="2" id="KW-0645">Protease</keyword>
<feature type="region of interest" description="Disordered" evidence="9">
    <location>
        <begin position="275"/>
        <end position="295"/>
    </location>
</feature>
<dbReference type="RefSeq" id="WP_107017358.1">
    <property type="nucleotide sequence ID" value="NZ_KZ679042.1"/>
</dbReference>
<feature type="region of interest" description="Disordered" evidence="9">
    <location>
        <begin position="51"/>
        <end position="81"/>
    </location>
</feature>
<dbReference type="OrthoDB" id="291295at2"/>
<dbReference type="Gene3D" id="1.10.390.10">
    <property type="entry name" value="Neutral Protease Domain 2"/>
    <property type="match status" value="1"/>
</dbReference>
<evidence type="ECO:0000256" key="3">
    <source>
        <dbReference type="ARBA" id="ARBA00022723"/>
    </source>
</evidence>
<dbReference type="Pfam" id="PF01447">
    <property type="entry name" value="Peptidase_M4"/>
    <property type="match status" value="1"/>
</dbReference>
<keyword evidence="5" id="KW-0378">Hydrolase</keyword>
<keyword evidence="7" id="KW-0482">Metalloprotease</keyword>
<dbReference type="InterPro" id="IPR023612">
    <property type="entry name" value="Peptidase_M4"/>
</dbReference>
<evidence type="ECO:0000256" key="8">
    <source>
        <dbReference type="PIRSR" id="PIRSR623612-1"/>
    </source>
</evidence>